<dbReference type="InterPro" id="IPR027372">
    <property type="entry name" value="Phytase-like_dom"/>
</dbReference>
<feature type="chain" id="PRO_5012748424" description="Phytase-like domain-containing protein" evidence="1">
    <location>
        <begin position="24"/>
        <end position="299"/>
    </location>
</feature>
<protein>
    <recommendedName>
        <fullName evidence="2">Phytase-like domain-containing protein</fullName>
    </recommendedName>
</protein>
<reference evidence="4" key="1">
    <citation type="submission" date="2016-11" db="EMBL/GenBank/DDBJ databases">
        <authorList>
            <person name="Varghese N."/>
            <person name="Submissions S."/>
        </authorList>
    </citation>
    <scope>NUCLEOTIDE SEQUENCE [LARGE SCALE GENOMIC DNA]</scope>
    <source>
        <strain evidence="4">DSM 100564</strain>
    </source>
</reference>
<gene>
    <name evidence="3" type="ORF">SAMN05444000_12626</name>
</gene>
<dbReference type="OrthoDB" id="9798693at2"/>
<dbReference type="Proteomes" id="UP000183982">
    <property type="component" value="Unassembled WGS sequence"/>
</dbReference>
<feature type="signal peptide" evidence="1">
    <location>
        <begin position="1"/>
        <end position="23"/>
    </location>
</feature>
<keyword evidence="4" id="KW-1185">Reference proteome</keyword>
<feature type="domain" description="Phytase-like" evidence="2">
    <location>
        <begin position="43"/>
        <end position="282"/>
    </location>
</feature>
<evidence type="ECO:0000259" key="2">
    <source>
        <dbReference type="Pfam" id="PF13449"/>
    </source>
</evidence>
<dbReference type="InterPro" id="IPR014567">
    <property type="entry name" value="UCP031900"/>
</dbReference>
<dbReference type="SUPFAM" id="SSF101898">
    <property type="entry name" value="NHL repeat"/>
    <property type="match status" value="1"/>
</dbReference>
<sequence length="299" mass="33256">MYRRLAVAVSAALIILVLQPAFGAKDNSRAKWVSTTPWQISEQWFGGFSGLEVSDDGQSFVMISDRSQMVKGRFERESGKIVEVELLERTAMRGSDGGLFKNSDRDSEGLAQSKDGTLFVSFEGKDRVESFRKLSSLGLTLNGSPAFEGMKPNGAFEALAIDDAGFLVALPENPLGRPDQALVFRFEGKRWTQPFPITRDPIFHPVGADFGPDGSFYLLERAFNGLGFRSQVRRFDVTKTGFVNGVTLVRTFTGKHDNLEGLAVWKDDDGEIRLTMVSDSNFRFVQRTEIVEYVVPENT</sequence>
<dbReference type="RefSeq" id="WP_073256001.1">
    <property type="nucleotide sequence ID" value="NZ_FQZQ01000026.1"/>
</dbReference>
<proteinExistence type="predicted"/>
<accession>A0A1M6RR82</accession>
<keyword evidence="1" id="KW-0732">Signal</keyword>
<evidence type="ECO:0000313" key="3">
    <source>
        <dbReference type="EMBL" id="SHK34979.1"/>
    </source>
</evidence>
<evidence type="ECO:0000256" key="1">
    <source>
        <dbReference type="SAM" id="SignalP"/>
    </source>
</evidence>
<organism evidence="3 4">
    <name type="scientific">Shimia gijangensis</name>
    <dbReference type="NCBI Taxonomy" id="1470563"/>
    <lineage>
        <taxon>Bacteria</taxon>
        <taxon>Pseudomonadati</taxon>
        <taxon>Pseudomonadota</taxon>
        <taxon>Alphaproteobacteria</taxon>
        <taxon>Rhodobacterales</taxon>
        <taxon>Roseobacteraceae</taxon>
    </lineage>
</organism>
<dbReference type="AlphaFoldDB" id="A0A1M6RR82"/>
<dbReference type="Pfam" id="PF13449">
    <property type="entry name" value="Phytase-like"/>
    <property type="match status" value="1"/>
</dbReference>
<evidence type="ECO:0000313" key="4">
    <source>
        <dbReference type="Proteomes" id="UP000183982"/>
    </source>
</evidence>
<dbReference type="EMBL" id="FQZQ01000026">
    <property type="protein sequence ID" value="SHK34979.1"/>
    <property type="molecule type" value="Genomic_DNA"/>
</dbReference>
<dbReference type="STRING" id="1470563.SAMN05444000_12626"/>
<dbReference type="PIRSF" id="PIRSF031900">
    <property type="entry name" value="UCP031900"/>
    <property type="match status" value="1"/>
</dbReference>
<name>A0A1M6RR82_9RHOB</name>